<dbReference type="Proteomes" id="UP000283433">
    <property type="component" value="Unassembled WGS sequence"/>
</dbReference>
<evidence type="ECO:0000256" key="1">
    <source>
        <dbReference type="SAM" id="MobiDB-lite"/>
    </source>
</evidence>
<evidence type="ECO:0000313" key="3">
    <source>
        <dbReference type="Proteomes" id="UP000283433"/>
    </source>
</evidence>
<comment type="caution">
    <text evidence="2">The sequence shown here is derived from an EMBL/GenBank/DDBJ whole genome shotgun (WGS) entry which is preliminary data.</text>
</comment>
<dbReference type="InterPro" id="IPR026360">
    <property type="entry name" value="Xnuc_lig_assoc"/>
</dbReference>
<keyword evidence="3" id="KW-1185">Reference proteome</keyword>
<keyword evidence="2" id="KW-0436">Ligase</keyword>
<proteinExistence type="predicted"/>
<dbReference type="GO" id="GO:0004521">
    <property type="term" value="F:RNA endonuclease activity"/>
    <property type="evidence" value="ECO:0007669"/>
    <property type="project" value="TreeGrafter"/>
</dbReference>
<evidence type="ECO:0000313" key="2">
    <source>
        <dbReference type="EMBL" id="RKD12339.1"/>
    </source>
</evidence>
<organism evidence="2 3">
    <name type="scientific">Pelobium manganitolerans</name>
    <dbReference type="NCBI Taxonomy" id="1842495"/>
    <lineage>
        <taxon>Bacteria</taxon>
        <taxon>Pseudomonadati</taxon>
        <taxon>Bacteroidota</taxon>
        <taxon>Sphingobacteriia</taxon>
        <taxon>Sphingobacteriales</taxon>
        <taxon>Sphingobacteriaceae</taxon>
        <taxon>Pelobium</taxon>
    </lineage>
</organism>
<gene>
    <name evidence="2" type="ORF">BCY91_11830</name>
</gene>
<accession>A0A419S1I0</accession>
<dbReference type="NCBIfam" id="TIGR04122">
    <property type="entry name" value="Xnuc_lig_assoc"/>
    <property type="match status" value="1"/>
</dbReference>
<dbReference type="InterPro" id="IPR050698">
    <property type="entry name" value="MBL"/>
</dbReference>
<dbReference type="PANTHER" id="PTHR11203">
    <property type="entry name" value="CLEAVAGE AND POLYADENYLATION SPECIFICITY FACTOR FAMILY MEMBER"/>
    <property type="match status" value="1"/>
</dbReference>
<feature type="region of interest" description="Disordered" evidence="1">
    <location>
        <begin position="323"/>
        <end position="348"/>
    </location>
</feature>
<dbReference type="EMBL" id="MBTA01000030">
    <property type="protein sequence ID" value="RKD12339.1"/>
    <property type="molecule type" value="Genomic_DNA"/>
</dbReference>
<name>A0A419S1I0_9SPHI</name>
<dbReference type="SUPFAM" id="SSF56281">
    <property type="entry name" value="Metallo-hydrolase/oxidoreductase"/>
    <property type="match status" value="1"/>
</dbReference>
<dbReference type="AlphaFoldDB" id="A0A419S1I0"/>
<reference evidence="2 3" key="1">
    <citation type="submission" date="2016-07" db="EMBL/GenBank/DDBJ databases">
        <title>Genome of Pelobium manganitolerans.</title>
        <authorList>
            <person name="Wu S."/>
            <person name="Wang G."/>
        </authorList>
    </citation>
    <scope>NUCLEOTIDE SEQUENCE [LARGE SCALE GENOMIC DNA]</scope>
    <source>
        <strain evidence="2 3">YS-25</strain>
    </source>
</reference>
<dbReference type="GO" id="GO:0016874">
    <property type="term" value="F:ligase activity"/>
    <property type="evidence" value="ECO:0007669"/>
    <property type="project" value="UniProtKB-KW"/>
</dbReference>
<sequence>MALIKFTKRGIYCKQGDFYVDPWWPVDYAVTTHGHADHVRFGNKNYLCHSLTKPIIKSRISPDLNVQSLPYGESITRNGVKITFFPAGHIIGSAQVRLEYKGEICVISGDYKIEDDGISTPFEPIKCHSFVSESTFGLPIYKWQAQNVVFSNIQNWVQNNIAHKKTSVLIAYSLGKAQRLIKNLHGVAPIYVHNSIANLNEVIFKAGVALPLSERITPEISKDQLQNGIVIVPPAMRDSRWMKSLHHPVTGICSGWMQVRAHRRWQSADAGFALSDHADFPGLLQAIRQTEAEKVYVTHGFTSAFARYLNQIGTRAEVVSTHFGQEDDEENKVDLNKAEQSSAKKEEA</sequence>
<dbReference type="Gene3D" id="3.60.15.10">
    <property type="entry name" value="Ribonuclease Z/Hydroxyacylglutathione hydrolase-like"/>
    <property type="match status" value="1"/>
</dbReference>
<protein>
    <submittedName>
        <fullName evidence="2">DNA ligase-associated DEXH box helicase</fullName>
    </submittedName>
</protein>
<dbReference type="OrthoDB" id="9803916at2"/>
<feature type="compositionally biased region" description="Basic and acidic residues" evidence="1">
    <location>
        <begin position="332"/>
        <end position="348"/>
    </location>
</feature>
<dbReference type="InterPro" id="IPR036866">
    <property type="entry name" value="RibonucZ/Hydroxyglut_hydro"/>
</dbReference>
<dbReference type="PANTHER" id="PTHR11203:SF49">
    <property type="entry name" value="BLL1145 PROTEIN"/>
    <property type="match status" value="1"/>
</dbReference>
<dbReference type="RefSeq" id="WP_120183157.1">
    <property type="nucleotide sequence ID" value="NZ_MBTA01000030.1"/>
</dbReference>